<dbReference type="InterPro" id="IPR029078">
    <property type="entry name" value="Imm44"/>
</dbReference>
<sequence length="152" mass="16876">MSRAFFISSETGGRANNALSPILRDICAKIDENNYDISRFSADIKSVCVVVCCFPDDLRAAGFGKPRKIIRYNEGTADIRLPMPYVDFINADDDTRYLMVVKNITDSLKVIGERCKKSKRAVFDSDGMTADALARLGIPKERLENIVGVCTD</sequence>
<dbReference type="Proteomes" id="UP000182192">
    <property type="component" value="Unassembled WGS sequence"/>
</dbReference>
<dbReference type="Pfam" id="PF15571">
    <property type="entry name" value="Imm44"/>
    <property type="match status" value="1"/>
</dbReference>
<dbReference type="AlphaFoldDB" id="A0A1I1MFS5"/>
<dbReference type="RefSeq" id="WP_074962141.1">
    <property type="nucleotide sequence ID" value="NZ_FOKQ01000022.1"/>
</dbReference>
<evidence type="ECO:0000313" key="2">
    <source>
        <dbReference type="Proteomes" id="UP000182192"/>
    </source>
</evidence>
<dbReference type="EMBL" id="FOKQ01000022">
    <property type="protein sequence ID" value="SFC84239.1"/>
    <property type="molecule type" value="Genomic_DNA"/>
</dbReference>
<accession>A0A1I1MFS5</accession>
<organism evidence="1 2">
    <name type="scientific">Ruminococcus albus</name>
    <dbReference type="NCBI Taxonomy" id="1264"/>
    <lineage>
        <taxon>Bacteria</taxon>
        <taxon>Bacillati</taxon>
        <taxon>Bacillota</taxon>
        <taxon>Clostridia</taxon>
        <taxon>Eubacteriales</taxon>
        <taxon>Oscillospiraceae</taxon>
        <taxon>Ruminococcus</taxon>
    </lineage>
</organism>
<gene>
    <name evidence="1" type="ORF">SAMN02910406_02494</name>
</gene>
<reference evidence="1 2" key="1">
    <citation type="submission" date="2016-10" db="EMBL/GenBank/DDBJ databases">
        <authorList>
            <person name="de Groot N.N."/>
        </authorList>
    </citation>
    <scope>NUCLEOTIDE SEQUENCE [LARGE SCALE GENOMIC DNA]</scope>
    <source>
        <strain evidence="1 2">AR67</strain>
    </source>
</reference>
<protein>
    <submittedName>
        <fullName evidence="1">Immunity protein 44</fullName>
    </submittedName>
</protein>
<name>A0A1I1MFS5_RUMAL</name>
<proteinExistence type="predicted"/>
<dbReference type="OrthoDB" id="2082054at2"/>
<evidence type="ECO:0000313" key="1">
    <source>
        <dbReference type="EMBL" id="SFC84239.1"/>
    </source>
</evidence>